<dbReference type="AlphaFoldDB" id="A0A9W8Z1C1"/>
<sequence>MLDDAMFCLADNCTMEDTMRYIGGAAFLVAIVVFSTLIRIGGKFATKRHGVDDIFIVFCFILIMTTFTIFITNSTKGLGKHTWDIADTQTVVNILKLVFAVKVNVPIALTLTKIAIVFFYMGIFRSARSRIAAWTLVGFLTLTGLANILVRLLECDPVAYSWDKNITSGMCHSNLVTHGLSVSISVLQDICIIAFPAFHVGRLQMRKKQKVMVIAIFTLGGLGCLAGIVRLVQVIKEPVTIDLTWDNAKPELLAGLELTICYMGACLPMLTACLSSFFPKYFGNSTRSATLEPSKMPGSLSDQVARNLQSKSQSHATRRASLQPMELSLMRAGHSDGDWDRIPSPPLTPKSTYQGHASKSGLDRGDPIDEDY</sequence>
<dbReference type="Proteomes" id="UP001140453">
    <property type="component" value="Unassembled WGS sequence"/>
</dbReference>
<reference evidence="9" key="1">
    <citation type="submission" date="2022-10" db="EMBL/GenBank/DDBJ databases">
        <title>Tapping the CABI collections for fungal endophytes: first genome assemblies for Collariella, Neodidymelliopsis, Ascochyta clinopodiicola, Didymella pomorum, Didymosphaeria variabile, Neocosmospora piperis and Neocucurbitaria cava.</title>
        <authorList>
            <person name="Hill R."/>
        </authorList>
    </citation>
    <scope>NUCLEOTIDE SEQUENCE</scope>
    <source>
        <strain evidence="9">IMI 355082</strain>
    </source>
</reference>
<keyword evidence="2 7" id="KW-0812">Transmembrane</keyword>
<dbReference type="PANTHER" id="PTHR33048">
    <property type="entry name" value="PTH11-LIKE INTEGRAL MEMBRANE PROTEIN (AFU_ORTHOLOGUE AFUA_5G11245)"/>
    <property type="match status" value="1"/>
</dbReference>
<keyword evidence="10" id="KW-1185">Reference proteome</keyword>
<dbReference type="GO" id="GO:0016020">
    <property type="term" value="C:membrane"/>
    <property type="evidence" value="ECO:0007669"/>
    <property type="project" value="UniProtKB-SubCell"/>
</dbReference>
<comment type="subcellular location">
    <subcellularLocation>
        <location evidence="1">Membrane</location>
        <topology evidence="1">Multi-pass membrane protein</topology>
    </subcellularLocation>
</comment>
<dbReference type="PANTHER" id="PTHR33048:SF160">
    <property type="entry name" value="SAT4 FAMILY MEMBRANE PROTEIN"/>
    <property type="match status" value="1"/>
</dbReference>
<feature type="transmembrane region" description="Helical" evidence="7">
    <location>
        <begin position="211"/>
        <end position="232"/>
    </location>
</feature>
<keyword evidence="3 7" id="KW-1133">Transmembrane helix</keyword>
<protein>
    <recommendedName>
        <fullName evidence="8">Rhodopsin domain-containing protein</fullName>
    </recommendedName>
</protein>
<feature type="transmembrane region" description="Helical" evidence="7">
    <location>
        <begin position="105"/>
        <end position="124"/>
    </location>
</feature>
<accession>A0A9W8Z1C1</accession>
<feature type="transmembrane region" description="Helical" evidence="7">
    <location>
        <begin position="180"/>
        <end position="199"/>
    </location>
</feature>
<evidence type="ECO:0000256" key="7">
    <source>
        <dbReference type="SAM" id="Phobius"/>
    </source>
</evidence>
<proteinExistence type="inferred from homology"/>
<evidence type="ECO:0000256" key="4">
    <source>
        <dbReference type="ARBA" id="ARBA00023136"/>
    </source>
</evidence>
<evidence type="ECO:0000313" key="10">
    <source>
        <dbReference type="Proteomes" id="UP001140453"/>
    </source>
</evidence>
<feature type="domain" description="Rhodopsin" evidence="8">
    <location>
        <begin position="43"/>
        <end position="275"/>
    </location>
</feature>
<comment type="similarity">
    <text evidence="5">Belongs to the SAT4 family.</text>
</comment>
<evidence type="ECO:0000256" key="1">
    <source>
        <dbReference type="ARBA" id="ARBA00004141"/>
    </source>
</evidence>
<dbReference type="OrthoDB" id="5278984at2759"/>
<evidence type="ECO:0000259" key="8">
    <source>
        <dbReference type="Pfam" id="PF20684"/>
    </source>
</evidence>
<dbReference type="EMBL" id="JAPEVB010000001">
    <property type="protein sequence ID" value="KAJ4395918.1"/>
    <property type="molecule type" value="Genomic_DNA"/>
</dbReference>
<evidence type="ECO:0000313" key="9">
    <source>
        <dbReference type="EMBL" id="KAJ4395918.1"/>
    </source>
</evidence>
<organism evidence="9 10">
    <name type="scientific">Gnomoniopsis smithogilvyi</name>
    <dbReference type="NCBI Taxonomy" id="1191159"/>
    <lineage>
        <taxon>Eukaryota</taxon>
        <taxon>Fungi</taxon>
        <taxon>Dikarya</taxon>
        <taxon>Ascomycota</taxon>
        <taxon>Pezizomycotina</taxon>
        <taxon>Sordariomycetes</taxon>
        <taxon>Sordariomycetidae</taxon>
        <taxon>Diaporthales</taxon>
        <taxon>Gnomoniaceae</taxon>
        <taxon>Gnomoniopsis</taxon>
    </lineage>
</organism>
<dbReference type="InterPro" id="IPR049326">
    <property type="entry name" value="Rhodopsin_dom_fungi"/>
</dbReference>
<comment type="caution">
    <text evidence="9">The sequence shown here is derived from an EMBL/GenBank/DDBJ whole genome shotgun (WGS) entry which is preliminary data.</text>
</comment>
<feature type="transmembrane region" description="Helical" evidence="7">
    <location>
        <begin position="20"/>
        <end position="42"/>
    </location>
</feature>
<feature type="compositionally biased region" description="Basic and acidic residues" evidence="6">
    <location>
        <begin position="361"/>
        <end position="372"/>
    </location>
</feature>
<feature type="region of interest" description="Disordered" evidence="6">
    <location>
        <begin position="307"/>
        <end position="372"/>
    </location>
</feature>
<feature type="transmembrane region" description="Helical" evidence="7">
    <location>
        <begin position="252"/>
        <end position="278"/>
    </location>
</feature>
<feature type="transmembrane region" description="Helical" evidence="7">
    <location>
        <begin position="131"/>
        <end position="153"/>
    </location>
</feature>
<dbReference type="InterPro" id="IPR052337">
    <property type="entry name" value="SAT4-like"/>
</dbReference>
<evidence type="ECO:0000256" key="5">
    <source>
        <dbReference type="ARBA" id="ARBA00038359"/>
    </source>
</evidence>
<evidence type="ECO:0000256" key="3">
    <source>
        <dbReference type="ARBA" id="ARBA00022989"/>
    </source>
</evidence>
<dbReference type="Pfam" id="PF20684">
    <property type="entry name" value="Fung_rhodopsin"/>
    <property type="match status" value="1"/>
</dbReference>
<gene>
    <name evidence="9" type="ORF">N0V93_000134</name>
</gene>
<name>A0A9W8Z1C1_9PEZI</name>
<keyword evidence="4 7" id="KW-0472">Membrane</keyword>
<evidence type="ECO:0000256" key="2">
    <source>
        <dbReference type="ARBA" id="ARBA00022692"/>
    </source>
</evidence>
<evidence type="ECO:0000256" key="6">
    <source>
        <dbReference type="SAM" id="MobiDB-lite"/>
    </source>
</evidence>
<feature type="transmembrane region" description="Helical" evidence="7">
    <location>
        <begin position="54"/>
        <end position="72"/>
    </location>
</feature>